<comment type="similarity">
    <text evidence="3 12">Belongs to the CarA family.</text>
</comment>
<dbReference type="PRINTS" id="PR00097">
    <property type="entry name" value="ANTSNTHASEII"/>
</dbReference>
<reference evidence="14" key="1">
    <citation type="submission" date="2015-07" db="EMBL/GenBank/DDBJ databases">
        <title>Reconstructing the complex evolutionary history of mobile plasmids in red algal genomes.</title>
        <authorList>
            <person name="Lee J."/>
            <person name="Kim K.M."/>
            <person name="Yang E.C."/>
            <person name="Miller K.A."/>
            <person name="Boo S.M."/>
            <person name="Bhattacharya D."/>
            <person name="Yoon H.S."/>
        </authorList>
    </citation>
    <scope>NUCLEOTIDE SEQUENCE</scope>
</reference>
<dbReference type="GO" id="GO:0006541">
    <property type="term" value="P:glutamine metabolic process"/>
    <property type="evidence" value="ECO:0007669"/>
    <property type="project" value="InterPro"/>
</dbReference>
<dbReference type="PROSITE" id="PS51273">
    <property type="entry name" value="GATASE_TYPE_1"/>
    <property type="match status" value="1"/>
</dbReference>
<evidence type="ECO:0000256" key="4">
    <source>
        <dbReference type="ARBA" id="ARBA00022598"/>
    </source>
</evidence>
<dbReference type="SMART" id="SM01097">
    <property type="entry name" value="CPSase_sm_chain"/>
    <property type="match status" value="1"/>
</dbReference>
<keyword evidence="4 12" id="KW-0436">Ligase</keyword>
<dbReference type="SUPFAM" id="SSF52317">
    <property type="entry name" value="Class I glutamine amidotransferase-like"/>
    <property type="match status" value="1"/>
</dbReference>
<dbReference type="InterPro" id="IPR036480">
    <property type="entry name" value="CarbP_synth_ssu_N_sf"/>
</dbReference>
<dbReference type="EMBL" id="MF401963">
    <property type="protein sequence ID" value="ASP44674.1"/>
    <property type="molecule type" value="Genomic_DNA"/>
</dbReference>
<dbReference type="InterPro" id="IPR029062">
    <property type="entry name" value="Class_I_gatase-like"/>
</dbReference>
<dbReference type="GO" id="GO:0006526">
    <property type="term" value="P:L-arginine biosynthetic process"/>
    <property type="evidence" value="ECO:0007669"/>
    <property type="project" value="UniProtKB-UniRule"/>
</dbReference>
<evidence type="ECO:0000256" key="6">
    <source>
        <dbReference type="ARBA" id="ARBA00022840"/>
    </source>
</evidence>
<comment type="catalytic activity">
    <reaction evidence="10 12">
        <text>hydrogencarbonate + L-glutamine + 2 ATP + H2O = carbamoyl phosphate + L-glutamate + 2 ADP + phosphate + 2 H(+)</text>
        <dbReference type="Rhea" id="RHEA:18633"/>
        <dbReference type="ChEBI" id="CHEBI:15377"/>
        <dbReference type="ChEBI" id="CHEBI:15378"/>
        <dbReference type="ChEBI" id="CHEBI:17544"/>
        <dbReference type="ChEBI" id="CHEBI:29985"/>
        <dbReference type="ChEBI" id="CHEBI:30616"/>
        <dbReference type="ChEBI" id="CHEBI:43474"/>
        <dbReference type="ChEBI" id="CHEBI:58228"/>
        <dbReference type="ChEBI" id="CHEBI:58359"/>
        <dbReference type="ChEBI" id="CHEBI:456216"/>
        <dbReference type="EC" id="6.3.5.5"/>
    </reaction>
</comment>
<keyword evidence="8 12" id="KW-0665">Pyrimidine biosynthesis</keyword>
<feature type="binding site" evidence="12">
    <location>
        <position position="246"/>
    </location>
    <ligand>
        <name>L-glutamine</name>
        <dbReference type="ChEBI" id="CHEBI:58359"/>
    </ligand>
</feature>
<evidence type="ECO:0000256" key="11">
    <source>
        <dbReference type="ARBA" id="ARBA00049285"/>
    </source>
</evidence>
<dbReference type="NCBIfam" id="TIGR01368">
    <property type="entry name" value="CPSaseIIsmall"/>
    <property type="match status" value="1"/>
</dbReference>
<feature type="active site" evidence="12">
    <location>
        <position position="356"/>
    </location>
</feature>
<evidence type="ECO:0000256" key="8">
    <source>
        <dbReference type="ARBA" id="ARBA00022975"/>
    </source>
</evidence>
<geneLocation type="plastid" evidence="14"/>
<comment type="pathway">
    <text evidence="1 12">Pyrimidine metabolism; UMP biosynthesis via de novo pathway; (S)-dihydroorotate from bicarbonate: step 1/3.</text>
</comment>
<feature type="active site" evidence="12">
    <location>
        <position position="358"/>
    </location>
</feature>
<keyword evidence="12" id="KW-0055">Arginine biosynthesis</keyword>
<organism evidence="14">
    <name type="scientific">Agarophyton chilense</name>
    <name type="common">Red seaweed</name>
    <name type="synonym">Gracilaria chilensis</name>
    <dbReference type="NCBI Taxonomy" id="2510777"/>
    <lineage>
        <taxon>Eukaryota</taxon>
        <taxon>Rhodophyta</taxon>
        <taxon>Florideophyceae</taxon>
        <taxon>Rhodymeniophycidae</taxon>
        <taxon>Gracilariales</taxon>
        <taxon>Gracilariaceae</taxon>
        <taxon>Agarophyton</taxon>
    </lineage>
</organism>
<feature type="binding site" evidence="12">
    <location>
        <position position="244"/>
    </location>
    <ligand>
        <name>L-glutamine</name>
        <dbReference type="ChEBI" id="CHEBI:58359"/>
    </ligand>
</feature>
<feature type="binding site" evidence="12">
    <location>
        <position position="274"/>
    </location>
    <ligand>
        <name>L-glutamine</name>
        <dbReference type="ChEBI" id="CHEBI:58359"/>
    </ligand>
</feature>
<feature type="binding site" evidence="12">
    <location>
        <position position="277"/>
    </location>
    <ligand>
        <name>L-glutamine</name>
        <dbReference type="ChEBI" id="CHEBI:58359"/>
    </ligand>
</feature>
<evidence type="ECO:0000313" key="15">
    <source>
        <dbReference type="EMBL" id="ASP44674.1"/>
    </source>
</evidence>
<comment type="pathway">
    <text evidence="2 12">Amino-acid biosynthesis; L-arginine biosynthesis; carbamoyl phosphate from bicarbonate: step 1/1.</text>
</comment>
<dbReference type="Pfam" id="PF00988">
    <property type="entry name" value="CPSase_sm_chain"/>
    <property type="match status" value="1"/>
</dbReference>
<evidence type="ECO:0000256" key="2">
    <source>
        <dbReference type="ARBA" id="ARBA00005077"/>
    </source>
</evidence>
<gene>
    <name evidence="12 14" type="primary">carA</name>
    <name evidence="14" type="ORF">Gchil_129</name>
</gene>
<dbReference type="FunFam" id="3.50.30.20:FF:000001">
    <property type="entry name" value="Carbamoyl-phosphate synthase small chain"/>
    <property type="match status" value="1"/>
</dbReference>
<dbReference type="UniPathway" id="UPA00070">
    <property type="reaction ID" value="UER00115"/>
</dbReference>
<feature type="binding site" evidence="12">
    <location>
        <position position="313"/>
    </location>
    <ligand>
        <name>L-glutamine</name>
        <dbReference type="ChEBI" id="CHEBI:58359"/>
    </ligand>
</feature>
<dbReference type="GO" id="GO:0004088">
    <property type="term" value="F:carbamoyl-phosphate synthase (glutamine-hydrolyzing) activity"/>
    <property type="evidence" value="ECO:0007669"/>
    <property type="project" value="UniProtKB-UniRule"/>
</dbReference>
<evidence type="ECO:0000256" key="5">
    <source>
        <dbReference type="ARBA" id="ARBA00022741"/>
    </source>
</evidence>
<feature type="binding site" evidence="12">
    <location>
        <position position="316"/>
    </location>
    <ligand>
        <name>L-glutamine</name>
        <dbReference type="ChEBI" id="CHEBI:58359"/>
    </ligand>
</feature>
<evidence type="ECO:0000256" key="7">
    <source>
        <dbReference type="ARBA" id="ARBA00022962"/>
    </source>
</evidence>
<feature type="region of interest" description="CPSase" evidence="12">
    <location>
        <begin position="1"/>
        <end position="195"/>
    </location>
</feature>
<dbReference type="Gene3D" id="3.40.50.880">
    <property type="match status" value="1"/>
</dbReference>
<dbReference type="InterPro" id="IPR035686">
    <property type="entry name" value="CPSase_GATase1"/>
</dbReference>
<evidence type="ECO:0000256" key="12">
    <source>
        <dbReference type="HAMAP-Rule" id="MF_01209"/>
    </source>
</evidence>
<keyword evidence="6 12" id="KW-0067">ATP-binding</keyword>
<accession>A0A141SER1</accession>
<evidence type="ECO:0000256" key="10">
    <source>
        <dbReference type="ARBA" id="ARBA00048816"/>
    </source>
</evidence>
<feature type="binding site" evidence="12">
    <location>
        <position position="315"/>
    </location>
    <ligand>
        <name>L-glutamine</name>
        <dbReference type="ChEBI" id="CHEBI:58359"/>
    </ligand>
</feature>
<dbReference type="GO" id="GO:0006207">
    <property type="term" value="P:'de novo' pyrimidine nucleobase biosynthetic process"/>
    <property type="evidence" value="ECO:0007669"/>
    <property type="project" value="InterPro"/>
</dbReference>
<keyword evidence="12" id="KW-0028">Amino-acid biosynthesis</keyword>
<dbReference type="HAMAP" id="MF_01209">
    <property type="entry name" value="CPSase_S_chain"/>
    <property type="match status" value="1"/>
</dbReference>
<keyword evidence="5 12" id="KW-0547">Nucleotide-binding</keyword>
<keyword evidence="7 12" id="KW-0315">Glutamine amidotransferase</keyword>
<proteinExistence type="inferred from homology"/>
<evidence type="ECO:0000313" key="14">
    <source>
        <dbReference type="EMBL" id="AMK96779.1"/>
    </source>
</evidence>
<dbReference type="UniPathway" id="UPA00068">
    <property type="reaction ID" value="UER00171"/>
</dbReference>
<dbReference type="EMBL" id="KT266788">
    <property type="protein sequence ID" value="AMK96779.1"/>
    <property type="molecule type" value="Genomic_DNA"/>
</dbReference>
<dbReference type="Pfam" id="PF00117">
    <property type="entry name" value="GATase"/>
    <property type="match status" value="1"/>
</dbReference>
<name>A0A141SER1_AGACH</name>
<dbReference type="PANTHER" id="PTHR43418">
    <property type="entry name" value="MULTIFUNCTIONAL TRYPTOPHAN BIOSYNTHESIS PROTEIN-RELATED"/>
    <property type="match status" value="1"/>
</dbReference>
<protein>
    <recommendedName>
        <fullName evidence="12">Carbamoyl phosphate synthase small chain</fullName>
        <ecNumber evidence="12">6.3.5.5</ecNumber>
    </recommendedName>
    <alternativeName>
        <fullName evidence="12">Carbamoyl phosphate synthetase glutamine chain</fullName>
    </alternativeName>
</protein>
<feature type="domain" description="Carbamoyl-phosphate synthase small subunit N-terminal" evidence="13">
    <location>
        <begin position="6"/>
        <end position="136"/>
    </location>
</feature>
<feature type="active site" description="Nucleophile" evidence="12">
    <location>
        <position position="273"/>
    </location>
</feature>
<dbReference type="Gene3D" id="3.50.30.20">
    <property type="entry name" value="Carbamoyl-phosphate synthase small subunit, N-terminal domain"/>
    <property type="match status" value="1"/>
</dbReference>
<dbReference type="NCBIfam" id="NF009475">
    <property type="entry name" value="PRK12838.1"/>
    <property type="match status" value="1"/>
</dbReference>
<comment type="subunit">
    <text evidence="9">Heterodimer composed of 2 chains; the small (or glutamine) chain promotes the hydrolysis of glutamine to ammonia, which is used by the large (or ammonia) chain to synthesize carbamoyl phosphate.</text>
</comment>
<dbReference type="RefSeq" id="YP_009244537.1">
    <property type="nucleotide sequence ID" value="NC_029860.1"/>
</dbReference>
<feature type="binding site" evidence="12">
    <location>
        <position position="50"/>
    </location>
    <ligand>
        <name>L-glutamine</name>
        <dbReference type="ChEBI" id="CHEBI:58359"/>
    </ligand>
</feature>
<dbReference type="GO" id="GO:0044205">
    <property type="term" value="P:'de novo' UMP biosynthetic process"/>
    <property type="evidence" value="ECO:0007669"/>
    <property type="project" value="UniProtKB-UniRule"/>
</dbReference>
<dbReference type="EC" id="6.3.5.5" evidence="12"/>
<dbReference type="InterPro" id="IPR050472">
    <property type="entry name" value="Anth_synth/Amidotransfase"/>
</dbReference>
<evidence type="ECO:0000256" key="9">
    <source>
        <dbReference type="ARBA" id="ARBA00044031"/>
    </source>
</evidence>
<dbReference type="CDD" id="cd01744">
    <property type="entry name" value="GATase1_CPSase"/>
    <property type="match status" value="1"/>
</dbReference>
<reference evidence="15" key="2">
    <citation type="submission" date="2017-06" db="EMBL/GenBank/DDBJ databases">
        <title>Structure and comparision analysis of complete mitochondrion ans plastid genome of economic red alga Gracilaaria chilensis.</title>
        <authorList>
            <person name="Liu N."/>
            <person name="Zhang L."/>
            <person name="Liu T."/>
        </authorList>
    </citation>
    <scope>NUCLEOTIDE SEQUENCE</scope>
</reference>
<dbReference type="GeneID" id="27219498"/>
<dbReference type="PRINTS" id="PR00099">
    <property type="entry name" value="CPSGATASE"/>
</dbReference>
<evidence type="ECO:0000256" key="1">
    <source>
        <dbReference type="ARBA" id="ARBA00004812"/>
    </source>
</evidence>
<dbReference type="SUPFAM" id="SSF52021">
    <property type="entry name" value="Carbamoyl phosphate synthetase, small subunit N-terminal domain"/>
    <property type="match status" value="1"/>
</dbReference>
<comment type="subunit">
    <text evidence="12">Composed of two chains; the small (or glutamine) chain promotes the hydrolysis of glutamine to ammonia, which is used by the large (or ammonia) chain to synthesize carbamoyl phosphate. Tetramer of heterodimers (alpha,beta)4.</text>
</comment>
<dbReference type="PRINTS" id="PR00096">
    <property type="entry name" value="GATASE"/>
</dbReference>
<dbReference type="GO" id="GO:0005524">
    <property type="term" value="F:ATP binding"/>
    <property type="evidence" value="ECO:0007669"/>
    <property type="project" value="UniProtKB-UniRule"/>
</dbReference>
<dbReference type="InterPro" id="IPR006274">
    <property type="entry name" value="CarbamoylP_synth_ssu"/>
</dbReference>
<keyword evidence="14" id="KW-0934">Plastid</keyword>
<evidence type="ECO:0000259" key="13">
    <source>
        <dbReference type="SMART" id="SM01097"/>
    </source>
</evidence>
<comment type="catalytic activity">
    <reaction evidence="11 12">
        <text>L-glutamine + H2O = L-glutamate + NH4(+)</text>
        <dbReference type="Rhea" id="RHEA:15889"/>
        <dbReference type="ChEBI" id="CHEBI:15377"/>
        <dbReference type="ChEBI" id="CHEBI:28938"/>
        <dbReference type="ChEBI" id="CHEBI:29985"/>
        <dbReference type="ChEBI" id="CHEBI:58359"/>
    </reaction>
</comment>
<dbReference type="PANTHER" id="PTHR43418:SF7">
    <property type="entry name" value="CARBAMOYL-PHOSPHATE SYNTHASE SMALL CHAIN"/>
    <property type="match status" value="1"/>
</dbReference>
<evidence type="ECO:0000256" key="3">
    <source>
        <dbReference type="ARBA" id="ARBA00007800"/>
    </source>
</evidence>
<sequence>MTYNLHPAILVLQDGRIYRGWTLINSVISFGEVVFNTGMTGYQEIMTDPSYAEQIITFTYPEIGNTGINHEDNESNKIHIKGIIAKNICFSPNNWRQQESFINYIFNNQIPHIFGIDTRALTKHLRKTGSMNGCISSKHLNPYMLSTKFKDTPLIKGSDLVQQVTTSKNYEFQGYSHKHFSYLQYKTDKTYGYGLKIILIDFGVKYNILSRLDNYGCSIQVLPATSSYEAINTYNPDGIILSNGPGDPSVITYAIKTVKKIIKYTNLPIFGICMGHQIISLALEGKTFKLKFGHRGLNHPAGMQQKAEVTSQNHGFAVTQESLYKDIINITHFNLNDTTVAGILHNKKPIFSVQYHPEASPGPHDSDYLFKYFISLIKQFKQYNNYNNSSLDQTR</sequence>
<dbReference type="InterPro" id="IPR017926">
    <property type="entry name" value="GATASE"/>
</dbReference>
<dbReference type="InterPro" id="IPR002474">
    <property type="entry name" value="CarbamoylP_synth_ssu_N"/>
</dbReference>
<dbReference type="AlphaFoldDB" id="A0A141SER1"/>
<comment type="function">
    <text evidence="12">Small subunit of the glutamine-dependent carbamoyl phosphate synthetase (CPSase). CPSase catalyzes the formation of carbamoyl phosphate from the ammonia moiety of glutamine, carbonate, and phosphate donated by ATP, constituting the first step of 2 biosynthetic pathways, one leading to arginine and/or urea and the other to pyrimidine nucleotides. The small subunit (glutamine amidotransferase) binds and cleaves glutamine to supply the large subunit with the substrate ammonia.</text>
</comment>